<gene>
    <name evidence="3" type="ORF">E3N88_14501</name>
</gene>
<dbReference type="Proteomes" id="UP000326396">
    <property type="component" value="Linkage Group LG15"/>
</dbReference>
<name>A0A5N6P3B3_9ASTR</name>
<accession>A0A5N6P3B3</accession>
<evidence type="ECO:0000256" key="2">
    <source>
        <dbReference type="SAM" id="Phobius"/>
    </source>
</evidence>
<evidence type="ECO:0000313" key="3">
    <source>
        <dbReference type="EMBL" id="KAD5803141.1"/>
    </source>
</evidence>
<sequence length="125" mass="13917">MMSSSSTTGGNNAAGSGQQPSGLKTYFKTPEGSCWIAHTLMLTMDLKKCMVTLFIIFLSLVVPGFSKEKQNSEIYDIDYRGPETHSHRPPPNRTGNGVPHSNLKKHPRFKRQTTRNAIKKVRSPL</sequence>
<dbReference type="EMBL" id="SZYD01000007">
    <property type="protein sequence ID" value="KAD5803141.1"/>
    <property type="molecule type" value="Genomic_DNA"/>
</dbReference>
<dbReference type="AlphaFoldDB" id="A0A5N6P3B3"/>
<keyword evidence="2" id="KW-0812">Transmembrane</keyword>
<keyword evidence="4" id="KW-1185">Reference proteome</keyword>
<keyword evidence="2" id="KW-0472">Membrane</keyword>
<feature type="transmembrane region" description="Helical" evidence="2">
    <location>
        <begin position="49"/>
        <end position="66"/>
    </location>
</feature>
<feature type="region of interest" description="Disordered" evidence="1">
    <location>
        <begin position="1"/>
        <end position="24"/>
    </location>
</feature>
<dbReference type="OrthoDB" id="1932094at2759"/>
<evidence type="ECO:0000256" key="1">
    <source>
        <dbReference type="SAM" id="MobiDB-lite"/>
    </source>
</evidence>
<protein>
    <submittedName>
        <fullName evidence="3">Uncharacterized protein</fullName>
    </submittedName>
</protein>
<reference evidence="3 4" key="1">
    <citation type="submission" date="2019-05" db="EMBL/GenBank/DDBJ databases">
        <title>Mikania micrantha, genome provides insights into the molecular mechanism of rapid growth.</title>
        <authorList>
            <person name="Liu B."/>
        </authorList>
    </citation>
    <scope>NUCLEOTIDE SEQUENCE [LARGE SCALE GENOMIC DNA]</scope>
    <source>
        <strain evidence="3">NLD-2019</strain>
        <tissue evidence="3">Leaf</tissue>
    </source>
</reference>
<organism evidence="3 4">
    <name type="scientific">Mikania micrantha</name>
    <name type="common">bitter vine</name>
    <dbReference type="NCBI Taxonomy" id="192012"/>
    <lineage>
        <taxon>Eukaryota</taxon>
        <taxon>Viridiplantae</taxon>
        <taxon>Streptophyta</taxon>
        <taxon>Embryophyta</taxon>
        <taxon>Tracheophyta</taxon>
        <taxon>Spermatophyta</taxon>
        <taxon>Magnoliopsida</taxon>
        <taxon>eudicotyledons</taxon>
        <taxon>Gunneridae</taxon>
        <taxon>Pentapetalae</taxon>
        <taxon>asterids</taxon>
        <taxon>campanulids</taxon>
        <taxon>Asterales</taxon>
        <taxon>Asteraceae</taxon>
        <taxon>Asteroideae</taxon>
        <taxon>Heliantheae alliance</taxon>
        <taxon>Eupatorieae</taxon>
        <taxon>Mikania</taxon>
    </lineage>
</organism>
<comment type="caution">
    <text evidence="3">The sequence shown here is derived from an EMBL/GenBank/DDBJ whole genome shotgun (WGS) entry which is preliminary data.</text>
</comment>
<feature type="region of interest" description="Disordered" evidence="1">
    <location>
        <begin position="79"/>
        <end position="125"/>
    </location>
</feature>
<keyword evidence="2" id="KW-1133">Transmembrane helix</keyword>
<evidence type="ECO:0000313" key="4">
    <source>
        <dbReference type="Proteomes" id="UP000326396"/>
    </source>
</evidence>
<feature type="compositionally biased region" description="Polar residues" evidence="1">
    <location>
        <begin position="1"/>
        <end position="22"/>
    </location>
</feature>
<feature type="compositionally biased region" description="Basic residues" evidence="1">
    <location>
        <begin position="102"/>
        <end position="125"/>
    </location>
</feature>
<proteinExistence type="predicted"/>